<keyword evidence="3" id="KW-1185">Reference proteome</keyword>
<organism evidence="2 3">
    <name type="scientific">Candidatus Cetobacterium colombiensis</name>
    <dbReference type="NCBI Taxonomy" id="3073100"/>
    <lineage>
        <taxon>Bacteria</taxon>
        <taxon>Fusobacteriati</taxon>
        <taxon>Fusobacteriota</taxon>
        <taxon>Fusobacteriia</taxon>
        <taxon>Fusobacteriales</taxon>
        <taxon>Fusobacteriaceae</taxon>
        <taxon>Cetobacterium</taxon>
    </lineage>
</organism>
<feature type="domain" description="MvaI/BcnI restriction endonuclease" evidence="1">
    <location>
        <begin position="165"/>
        <end position="395"/>
    </location>
</feature>
<evidence type="ECO:0000259" key="1">
    <source>
        <dbReference type="Pfam" id="PF15515"/>
    </source>
</evidence>
<keyword evidence="2" id="KW-0255">Endonuclease</keyword>
<evidence type="ECO:0000313" key="2">
    <source>
        <dbReference type="EMBL" id="MDX8337413.1"/>
    </source>
</evidence>
<dbReference type="InterPro" id="IPR043004">
    <property type="entry name" value="MvaI_BcnI_cat"/>
</dbReference>
<sequence length="403" mass="47204">MENFKKINTYFSPNEQELKKMKLIQEYIRNEFAFIRMTDTMLEKSIIDASHYLRKILKDANVIDYLNISPDEKIYKKAVILSDNEFVEKKVSYYRPKTKNGDPRTWVYGLKNYVRTGDLVYFTTYQSKLLVIPLNLDENTIRKTLELQFTTQKLLDNKIVKELVEKLKIVKAKGWIKSVNPTSPKIAPKDAGETLERELGIKPNNLISADYKGQIELKSKIRETKNNDTLFSCVPNWSKSKIKSSAEMILTYGYPCKNQEKYPEFMDLYVTVKNKANPQGLYLLSEDEDEMLYQCHIADGITCVWDYEAIEKKIKEKHPKTAWVVAETKKINGENYFKYIELEMTQNPLLSQFIVLINDGYLTFDWRGRVKSDGTKYKDKGHAFRLNPKYRDVLFGDLEKIEI</sequence>
<evidence type="ECO:0000313" key="3">
    <source>
        <dbReference type="Proteomes" id="UP001279681"/>
    </source>
</evidence>
<dbReference type="Gene3D" id="3.30.70.3570">
    <property type="entry name" value="MvaI/BcnI restriction endonuclease, recognition domain"/>
    <property type="match status" value="1"/>
</dbReference>
<accession>A0ABU4WCZ9</accession>
<dbReference type="InterPro" id="IPR029127">
    <property type="entry name" value="MvaI_BcnI"/>
</dbReference>
<name>A0ABU4WCZ9_9FUSO</name>
<keyword evidence="2" id="KW-0378">Hydrolase</keyword>
<dbReference type="Gene3D" id="3.40.210.20">
    <property type="entry name" value="MvaI/BcnI restriction endonuclease, catalytic domain"/>
    <property type="match status" value="1"/>
</dbReference>
<dbReference type="RefSeq" id="WP_320314751.1">
    <property type="nucleotide sequence ID" value="NZ_JAVIKH010000038.1"/>
</dbReference>
<comment type="caution">
    <text evidence="2">The sequence shown here is derived from an EMBL/GenBank/DDBJ whole genome shotgun (WGS) entry which is preliminary data.</text>
</comment>
<keyword evidence="2" id="KW-0540">Nuclease</keyword>
<reference evidence="3" key="1">
    <citation type="submission" date="2023-07" db="EMBL/GenBank/DDBJ databases">
        <authorList>
            <person name="Colorado M.A."/>
            <person name="Villamil L.M."/>
            <person name="Melo J.F."/>
            <person name="Rodriguez J.A."/>
            <person name="Ruiz R.Y."/>
        </authorList>
    </citation>
    <scope>NUCLEOTIDE SEQUENCE [LARGE SCALE GENOMIC DNA]</scope>
    <source>
        <strain evidence="3">C33</strain>
    </source>
</reference>
<gene>
    <name evidence="2" type="ORF">RFV38_13080</name>
</gene>
<dbReference type="GO" id="GO:0004519">
    <property type="term" value="F:endonuclease activity"/>
    <property type="evidence" value="ECO:0007669"/>
    <property type="project" value="UniProtKB-KW"/>
</dbReference>
<dbReference type="Pfam" id="PF15515">
    <property type="entry name" value="MvaI_BcnI"/>
    <property type="match status" value="1"/>
</dbReference>
<protein>
    <submittedName>
        <fullName evidence="2">MvaI/BcnI family restriction endonuclease</fullName>
    </submittedName>
</protein>
<dbReference type="EMBL" id="JAVIKH010000038">
    <property type="protein sequence ID" value="MDX8337413.1"/>
    <property type="molecule type" value="Genomic_DNA"/>
</dbReference>
<dbReference type="InterPro" id="IPR043005">
    <property type="entry name" value="MvaI_BcnI_rec"/>
</dbReference>
<dbReference type="Proteomes" id="UP001279681">
    <property type="component" value="Unassembled WGS sequence"/>
</dbReference>
<proteinExistence type="predicted"/>